<name>A0AA88R4J8_9ASTE</name>
<dbReference type="PROSITE" id="PS51320">
    <property type="entry name" value="TIFY"/>
    <property type="match status" value="1"/>
</dbReference>
<evidence type="ECO:0008006" key="10">
    <source>
        <dbReference type="Google" id="ProtNLM"/>
    </source>
</evidence>
<dbReference type="Pfam" id="PF06200">
    <property type="entry name" value="tify"/>
    <property type="match status" value="1"/>
</dbReference>
<feature type="domain" description="Tify" evidence="7">
    <location>
        <begin position="46"/>
        <end position="81"/>
    </location>
</feature>
<evidence type="ECO:0000256" key="1">
    <source>
        <dbReference type="ARBA" id="ARBA00023015"/>
    </source>
</evidence>
<evidence type="ECO:0000256" key="2">
    <source>
        <dbReference type="ARBA" id="ARBA00023125"/>
    </source>
</evidence>
<keyword evidence="4" id="KW-0863">Zinc-finger</keyword>
<dbReference type="GO" id="GO:0006355">
    <property type="term" value="P:regulation of DNA-templated transcription"/>
    <property type="evidence" value="ECO:0007669"/>
    <property type="project" value="InterPro"/>
</dbReference>
<evidence type="ECO:0000259" key="7">
    <source>
        <dbReference type="PROSITE" id="PS51320"/>
    </source>
</evidence>
<protein>
    <recommendedName>
        <fullName evidence="10">GATA-type domain-containing protein</fullName>
    </recommendedName>
</protein>
<evidence type="ECO:0000256" key="4">
    <source>
        <dbReference type="PROSITE-ProRule" id="PRU00094"/>
    </source>
</evidence>
<keyword evidence="1" id="KW-0805">Transcription regulation</keyword>
<dbReference type="InterPro" id="IPR010399">
    <property type="entry name" value="Tify_dom"/>
</dbReference>
<dbReference type="GO" id="GO:0008270">
    <property type="term" value="F:zinc ion binding"/>
    <property type="evidence" value="ECO:0007669"/>
    <property type="project" value="UniProtKB-KW"/>
</dbReference>
<keyword evidence="4" id="KW-0862">Zinc</keyword>
<keyword evidence="2" id="KW-0238">DNA-binding</keyword>
<feature type="domain" description="GATA-type" evidence="6">
    <location>
        <begin position="125"/>
        <end position="161"/>
    </location>
</feature>
<dbReference type="InterPro" id="IPR000679">
    <property type="entry name" value="Znf_GATA"/>
</dbReference>
<evidence type="ECO:0000259" key="6">
    <source>
        <dbReference type="PROSITE" id="PS50114"/>
    </source>
</evidence>
<dbReference type="PROSITE" id="PS50114">
    <property type="entry name" value="GATA_ZN_FINGER_2"/>
    <property type="match status" value="1"/>
</dbReference>
<dbReference type="PANTHER" id="PTHR46125">
    <property type="entry name" value="GATA TRANSCRIPTION FACTOR 28"/>
    <property type="match status" value="1"/>
</dbReference>
<sequence>MYDQPEQPNKFAGGFENDAVKNGCVDSIDGGIADFDGAIDAGLTAAYDAADRLTVSFRGQVYVFDSVSTDKAQWVLSTLGGCELAPDLRCVDLSYQKGMKRKKGQFTAAKPGEWSSSEDSEQDESPRETSCVNCGASSNSTPLMRRGPTGPRTLCNACGLFWANRVLMINTMAQLSRTKYFEFLELAVKFRTSNWRLPDNATLQGMMRDVSYKFYDNASTPSEQVRLPSGNNLRLSCTWQGMDDGVFPSSNTSGNPPDSLIDLDIMDEFLLEGCWLETTDGSEFLNFSPSTSNALFDPSLVWPALETVTVVESSGRIQRTLGYVKDCTRDMDVLIQIRGEYPRVGHAQQFDVRGTLAIPLNKLVTVA</sequence>
<dbReference type="PROSITE" id="PS00344">
    <property type="entry name" value="GATA_ZN_FINGER_1"/>
    <property type="match status" value="1"/>
</dbReference>
<accession>A0AA88R4J8</accession>
<evidence type="ECO:0000313" key="8">
    <source>
        <dbReference type="EMBL" id="KAK2977994.1"/>
    </source>
</evidence>
<keyword evidence="9" id="KW-1185">Reference proteome</keyword>
<evidence type="ECO:0000256" key="5">
    <source>
        <dbReference type="SAM" id="MobiDB-lite"/>
    </source>
</evidence>
<dbReference type="PANTHER" id="PTHR46125:SF20">
    <property type="entry name" value="GATA TRANSCRIPTION FACTOR 25"/>
    <property type="match status" value="1"/>
</dbReference>
<evidence type="ECO:0000313" key="9">
    <source>
        <dbReference type="Proteomes" id="UP001187471"/>
    </source>
</evidence>
<comment type="caution">
    <text evidence="8">The sequence shown here is derived from an EMBL/GenBank/DDBJ whole genome shotgun (WGS) entry which is preliminary data.</text>
</comment>
<dbReference type="InterPro" id="IPR045280">
    <property type="entry name" value="TIFY-like"/>
</dbReference>
<keyword evidence="4" id="KW-0479">Metal-binding</keyword>
<dbReference type="Proteomes" id="UP001187471">
    <property type="component" value="Unassembled WGS sequence"/>
</dbReference>
<dbReference type="CDD" id="cd00202">
    <property type="entry name" value="ZnF_GATA"/>
    <property type="match status" value="1"/>
</dbReference>
<organism evidence="8 9">
    <name type="scientific">Escallonia rubra</name>
    <dbReference type="NCBI Taxonomy" id="112253"/>
    <lineage>
        <taxon>Eukaryota</taxon>
        <taxon>Viridiplantae</taxon>
        <taxon>Streptophyta</taxon>
        <taxon>Embryophyta</taxon>
        <taxon>Tracheophyta</taxon>
        <taxon>Spermatophyta</taxon>
        <taxon>Magnoliopsida</taxon>
        <taxon>eudicotyledons</taxon>
        <taxon>Gunneridae</taxon>
        <taxon>Pentapetalae</taxon>
        <taxon>asterids</taxon>
        <taxon>campanulids</taxon>
        <taxon>Escalloniales</taxon>
        <taxon>Escalloniaceae</taxon>
        <taxon>Escallonia</taxon>
    </lineage>
</organism>
<reference evidence="8" key="1">
    <citation type="submission" date="2022-12" db="EMBL/GenBank/DDBJ databases">
        <title>Draft genome assemblies for two species of Escallonia (Escalloniales).</title>
        <authorList>
            <person name="Chanderbali A."/>
            <person name="Dervinis C."/>
            <person name="Anghel I."/>
            <person name="Soltis D."/>
            <person name="Soltis P."/>
            <person name="Zapata F."/>
        </authorList>
    </citation>
    <scope>NUCLEOTIDE SEQUENCE</scope>
    <source>
        <strain evidence="8">UCBG92.1500</strain>
        <tissue evidence="8">Leaf</tissue>
    </source>
</reference>
<evidence type="ECO:0000256" key="3">
    <source>
        <dbReference type="ARBA" id="ARBA00023163"/>
    </source>
</evidence>
<dbReference type="Pfam" id="PF00320">
    <property type="entry name" value="GATA"/>
    <property type="match status" value="1"/>
</dbReference>
<dbReference type="InterPro" id="IPR013088">
    <property type="entry name" value="Znf_NHR/GATA"/>
</dbReference>
<dbReference type="Gene3D" id="3.30.50.10">
    <property type="entry name" value="Erythroid Transcription Factor GATA-1, subunit A"/>
    <property type="match status" value="1"/>
</dbReference>
<keyword evidence="3" id="KW-0804">Transcription</keyword>
<proteinExistence type="predicted"/>
<feature type="region of interest" description="Disordered" evidence="5">
    <location>
        <begin position="104"/>
        <end position="136"/>
    </location>
</feature>
<gene>
    <name evidence="8" type="ORF">RJ640_023532</name>
</gene>
<dbReference type="GO" id="GO:0043565">
    <property type="term" value="F:sequence-specific DNA binding"/>
    <property type="evidence" value="ECO:0007669"/>
    <property type="project" value="InterPro"/>
</dbReference>
<dbReference type="SUPFAM" id="SSF57716">
    <property type="entry name" value="Glucocorticoid receptor-like (DNA-binding domain)"/>
    <property type="match status" value="1"/>
</dbReference>
<dbReference type="SMART" id="SM00401">
    <property type="entry name" value="ZnF_GATA"/>
    <property type="match status" value="1"/>
</dbReference>
<dbReference type="SMART" id="SM00979">
    <property type="entry name" value="TIFY"/>
    <property type="match status" value="1"/>
</dbReference>
<dbReference type="AlphaFoldDB" id="A0AA88R4J8"/>
<dbReference type="EMBL" id="JAVXUO010001917">
    <property type="protein sequence ID" value="KAK2977994.1"/>
    <property type="molecule type" value="Genomic_DNA"/>
</dbReference>